<organism evidence="1 2">
    <name type="scientific">Persea americana</name>
    <name type="common">Avocado</name>
    <dbReference type="NCBI Taxonomy" id="3435"/>
    <lineage>
        <taxon>Eukaryota</taxon>
        <taxon>Viridiplantae</taxon>
        <taxon>Streptophyta</taxon>
        <taxon>Embryophyta</taxon>
        <taxon>Tracheophyta</taxon>
        <taxon>Spermatophyta</taxon>
        <taxon>Magnoliopsida</taxon>
        <taxon>Magnoliidae</taxon>
        <taxon>Laurales</taxon>
        <taxon>Lauraceae</taxon>
        <taxon>Persea</taxon>
    </lineage>
</organism>
<gene>
    <name evidence="1" type="ORF">MRB53_034266</name>
</gene>
<dbReference type="Proteomes" id="UP001234297">
    <property type="component" value="Chromosome 11"/>
</dbReference>
<protein>
    <submittedName>
        <fullName evidence="1">Uncharacterized protein</fullName>
    </submittedName>
</protein>
<sequence length="552" mass="62425">MHDLFSGPLDGSSTVQVAGGLLCEAAMRSIPWLSSKERHKGRTRIFGSKEKNDRDPDEELLGKGDAIEDLEGRFTSTTEPSPMIRKTVSECQTSSRIEGLNLSNYDRNTKSNYEVQGFRIFVATWNVGGKSPHSGLNLEDFFQAEGSSDIYVIGFQEIVPLNAGNVLVIEDNEPALKWLTLISQALNRPSDEIRDDDDNCSTSESNINSKETRHNSGVLFFQRPSLKVLSKNFAVDNGLVKSCNCFSESVWQRRRTIREVIQGPDSIDDDDTTYSMDHFPYPNQLNYCLVKSKQMVGLFLSVWVRSELVPHIGHVRVSTVGRGIMGCLGNKGCISMSMTLHRTSFCFVCSHLASGEKEGDELKRNADVAEILKSTQFPRICKTTRYRIPERILEHDQVIWLGDLNYRIALTYAETRVLLEDNDWDSLLEKDQLIIEREAGRVFKGWNEGKIFFAPTYKYSHNSDSYAGETLKSKKKRRTPAWCDRILWYGGGIEQLSYIRGESRFSDHRPVCAIFMSEVELQSSSSRGRKAISSPGAGIQECIPQRHSLYEF</sequence>
<evidence type="ECO:0000313" key="2">
    <source>
        <dbReference type="Proteomes" id="UP001234297"/>
    </source>
</evidence>
<accession>A0ACC2KWT9</accession>
<keyword evidence="2" id="KW-1185">Reference proteome</keyword>
<proteinExistence type="predicted"/>
<evidence type="ECO:0000313" key="1">
    <source>
        <dbReference type="EMBL" id="KAJ8625736.1"/>
    </source>
</evidence>
<dbReference type="EMBL" id="CM056819">
    <property type="protein sequence ID" value="KAJ8625736.1"/>
    <property type="molecule type" value="Genomic_DNA"/>
</dbReference>
<comment type="caution">
    <text evidence="1">The sequence shown here is derived from an EMBL/GenBank/DDBJ whole genome shotgun (WGS) entry which is preliminary data.</text>
</comment>
<reference evidence="1 2" key="1">
    <citation type="journal article" date="2022" name="Hortic Res">
        <title>A haplotype resolved chromosomal level avocado genome allows analysis of novel avocado genes.</title>
        <authorList>
            <person name="Nath O."/>
            <person name="Fletcher S.J."/>
            <person name="Hayward A."/>
            <person name="Shaw L.M."/>
            <person name="Masouleh A.K."/>
            <person name="Furtado A."/>
            <person name="Henry R.J."/>
            <person name="Mitter N."/>
        </authorList>
    </citation>
    <scope>NUCLEOTIDE SEQUENCE [LARGE SCALE GENOMIC DNA]</scope>
    <source>
        <strain evidence="2">cv. Hass</strain>
    </source>
</reference>
<name>A0ACC2KWT9_PERAE</name>